<dbReference type="PRINTS" id="PR01179">
    <property type="entry name" value="ODADCRBXLASE"/>
</dbReference>
<comment type="pathway">
    <text evidence="6 9">Amino-acid biosynthesis; L-lysine biosynthesis via DAP pathway; L-lysine from DL-2,6-diaminopimelate: step 1/1.</text>
</comment>
<feature type="modified residue" description="N6-(pyridoxal phosphate)lysine" evidence="6 8">
    <location>
        <position position="60"/>
    </location>
</feature>
<feature type="domain" description="Orn/DAP/Arg decarboxylase 2 C-terminal" evidence="10">
    <location>
        <begin position="30"/>
        <end position="387"/>
    </location>
</feature>
<comment type="similarity">
    <text evidence="6">Belongs to the Orn/Lys/Arg decarboxylase class-II family. LysA subfamily.</text>
</comment>
<dbReference type="Gene3D" id="3.20.20.10">
    <property type="entry name" value="Alanine racemase"/>
    <property type="match status" value="1"/>
</dbReference>
<dbReference type="InterPro" id="IPR022643">
    <property type="entry name" value="De-COase2_C"/>
</dbReference>
<dbReference type="SUPFAM" id="SSF51419">
    <property type="entry name" value="PLP-binding barrel"/>
    <property type="match status" value="1"/>
</dbReference>
<feature type="domain" description="Orn/DAP/Arg decarboxylase 2 N-terminal" evidence="11">
    <location>
        <begin position="36"/>
        <end position="285"/>
    </location>
</feature>
<dbReference type="eggNOG" id="COG0019">
    <property type="taxonomic scope" value="Bacteria"/>
</dbReference>
<dbReference type="RefSeq" id="WP_013873247.1">
    <property type="nucleotide sequence ID" value="NC_015656.1"/>
</dbReference>
<evidence type="ECO:0000256" key="2">
    <source>
        <dbReference type="ARBA" id="ARBA00022793"/>
    </source>
</evidence>
<dbReference type="KEGG" id="fsy:FsymDg_1856"/>
<dbReference type="UniPathway" id="UPA00034">
    <property type="reaction ID" value="UER00027"/>
</dbReference>
<keyword evidence="2 6" id="KW-0210">Decarboxylase</keyword>
<accession>F8B6J5</accession>
<dbReference type="EC" id="4.1.1.20" evidence="6 7"/>
<dbReference type="EMBL" id="CP002801">
    <property type="protein sequence ID" value="AEH09299.1"/>
    <property type="molecule type" value="Genomic_DNA"/>
</dbReference>
<gene>
    <name evidence="6" type="primary">lysA</name>
    <name evidence="12" type="ordered locus">FsymDg_1856</name>
</gene>
<evidence type="ECO:0000313" key="12">
    <source>
        <dbReference type="EMBL" id="AEH09299.1"/>
    </source>
</evidence>
<keyword evidence="4 6" id="KW-0457">Lysine biosynthesis</keyword>
<dbReference type="Proteomes" id="UP000001549">
    <property type="component" value="Chromosome"/>
</dbReference>
<evidence type="ECO:0000256" key="3">
    <source>
        <dbReference type="ARBA" id="ARBA00022898"/>
    </source>
</evidence>
<feature type="binding site" evidence="6">
    <location>
        <position position="361"/>
    </location>
    <ligand>
        <name>substrate</name>
    </ligand>
</feature>
<feature type="binding site" evidence="6">
    <location>
        <begin position="278"/>
        <end position="281"/>
    </location>
    <ligand>
        <name>pyridoxal 5'-phosphate</name>
        <dbReference type="ChEBI" id="CHEBI:597326"/>
    </ligand>
</feature>
<dbReference type="PANTHER" id="PTHR43727">
    <property type="entry name" value="DIAMINOPIMELATE DECARBOXYLASE"/>
    <property type="match status" value="1"/>
</dbReference>
<comment type="cofactor">
    <cofactor evidence="1 6 8 9">
        <name>pyridoxal 5'-phosphate</name>
        <dbReference type="ChEBI" id="CHEBI:597326"/>
    </cofactor>
</comment>
<dbReference type="GO" id="GO:0008836">
    <property type="term" value="F:diaminopimelate decarboxylase activity"/>
    <property type="evidence" value="ECO:0007669"/>
    <property type="project" value="UniProtKB-UniRule"/>
</dbReference>
<dbReference type="AlphaFoldDB" id="F8B6J5"/>
<dbReference type="Gene3D" id="2.40.37.10">
    <property type="entry name" value="Lyase, Ornithine Decarboxylase, Chain A, domain 1"/>
    <property type="match status" value="1"/>
</dbReference>
<evidence type="ECO:0000259" key="10">
    <source>
        <dbReference type="Pfam" id="PF00278"/>
    </source>
</evidence>
<evidence type="ECO:0000256" key="6">
    <source>
        <dbReference type="HAMAP-Rule" id="MF_02120"/>
    </source>
</evidence>
<evidence type="ECO:0000256" key="9">
    <source>
        <dbReference type="RuleBase" id="RU003738"/>
    </source>
</evidence>
<keyword evidence="5 6" id="KW-0456">Lyase</keyword>
<dbReference type="PRINTS" id="PR01181">
    <property type="entry name" value="DAPDCRBXLASE"/>
</dbReference>
<dbReference type="GO" id="GO:0030170">
    <property type="term" value="F:pyridoxal phosphate binding"/>
    <property type="evidence" value="ECO:0007669"/>
    <property type="project" value="UniProtKB-UniRule"/>
</dbReference>
<feature type="binding site" evidence="6">
    <location>
        <position position="389"/>
    </location>
    <ligand>
        <name>pyridoxal 5'-phosphate</name>
        <dbReference type="ChEBI" id="CHEBI:597326"/>
    </ligand>
</feature>
<feature type="binding site" evidence="6">
    <location>
        <position position="317"/>
    </location>
    <ligand>
        <name>substrate</name>
    </ligand>
</feature>
<dbReference type="FunFam" id="3.20.20.10:FF:000003">
    <property type="entry name" value="Diaminopimelate decarboxylase"/>
    <property type="match status" value="1"/>
</dbReference>
<dbReference type="HOGENOM" id="CLU_026444_0_0_11"/>
<name>F8B6J5_9ACTN</name>
<dbReference type="PANTHER" id="PTHR43727:SF2">
    <property type="entry name" value="GROUP IV DECARBOXYLASE"/>
    <property type="match status" value="1"/>
</dbReference>
<evidence type="ECO:0000256" key="1">
    <source>
        <dbReference type="ARBA" id="ARBA00001933"/>
    </source>
</evidence>
<evidence type="ECO:0000256" key="5">
    <source>
        <dbReference type="ARBA" id="ARBA00023239"/>
    </source>
</evidence>
<dbReference type="STRING" id="656024.FsymDg_1856"/>
<dbReference type="HAMAP" id="MF_02120">
    <property type="entry name" value="LysA"/>
    <property type="match status" value="1"/>
</dbReference>
<proteinExistence type="inferred from homology"/>
<feature type="binding site" evidence="6">
    <location>
        <position position="389"/>
    </location>
    <ligand>
        <name>substrate</name>
    </ligand>
</feature>
<comment type="subunit">
    <text evidence="6">Homodimer.</text>
</comment>
<reference evidence="12 13" key="1">
    <citation type="submission" date="2011-05" db="EMBL/GenBank/DDBJ databases">
        <title>Complete sequence of chromosome of Frankia symbiont of Datisca glomerata.</title>
        <authorList>
            <consortium name="US DOE Joint Genome Institute"/>
            <person name="Lucas S."/>
            <person name="Han J."/>
            <person name="Lapidus A."/>
            <person name="Cheng J.-F."/>
            <person name="Goodwin L."/>
            <person name="Pitluck S."/>
            <person name="Peters L."/>
            <person name="Mikhailova N."/>
            <person name="Chertkov O."/>
            <person name="Teshima H."/>
            <person name="Han C."/>
            <person name="Tapia R."/>
            <person name="Land M."/>
            <person name="Hauser L."/>
            <person name="Kyrpides N."/>
            <person name="Ivanova N."/>
            <person name="Pagani I."/>
            <person name="Berry A."/>
            <person name="Pawlowski K."/>
            <person name="Persson T."/>
            <person name="Vanden Heuvel B."/>
            <person name="Benson D."/>
            <person name="Woyke T."/>
        </authorList>
    </citation>
    <scope>NUCLEOTIDE SEQUENCE [LARGE SCALE GENOMIC DNA]</scope>
    <source>
        <strain evidence="13">4085684</strain>
    </source>
</reference>
<dbReference type="Pfam" id="PF02784">
    <property type="entry name" value="Orn_Arg_deC_N"/>
    <property type="match status" value="1"/>
</dbReference>
<feature type="binding site" evidence="6">
    <location>
        <position position="241"/>
    </location>
    <ligand>
        <name>pyridoxal 5'-phosphate</name>
        <dbReference type="ChEBI" id="CHEBI:597326"/>
    </ligand>
</feature>
<comment type="function">
    <text evidence="6">Specifically catalyzes the decarboxylation of meso-diaminopimelate (meso-DAP) to L-lysine.</text>
</comment>
<protein>
    <recommendedName>
        <fullName evidence="6 7">Diaminopimelate decarboxylase</fullName>
        <shortName evidence="6">DAP decarboxylase</shortName>
        <shortName evidence="6">DAPDC</shortName>
        <ecNumber evidence="6 7">4.1.1.20</ecNumber>
    </recommendedName>
</protein>
<keyword evidence="3 6" id="KW-0663">Pyridoxal phosphate</keyword>
<organism evidence="12 13">
    <name type="scientific">Candidatus Protofrankia datiscae</name>
    <dbReference type="NCBI Taxonomy" id="2716812"/>
    <lineage>
        <taxon>Bacteria</taxon>
        <taxon>Bacillati</taxon>
        <taxon>Actinomycetota</taxon>
        <taxon>Actinomycetes</taxon>
        <taxon>Frankiales</taxon>
        <taxon>Frankiaceae</taxon>
        <taxon>Protofrankia</taxon>
    </lineage>
</organism>
<sequence>MDRFTYRDGVLYVEDVAVEDIAARFGTPVYVYSHGTLVTHLRQVADAFADLAPLICFSVKALSNIHLLRGLAAAGAGVDVVSGGELYRALLAGVPAQRIVFAGVGKSDEELRYAVRSGIRCVNVESEGEMRALARAAAECRMPAGAAVRVNPDVAVGSRTPAKTTTGRRGGKFGIDLDRVHEVYRLAVDDEWLRPEGLHFHLGSPVFHPRAYGDAVDKVLTVTEKLTADGAPVPTINIGGGFPADYEGSGVPGWSDFAAVIAPKLRSFVAAGGTVVMEPGRSIAANAGVLLASVRYLKTSGSRNVVITDTGMSHLIRTAFYDTFHFLWPARPRNGLSPVGRTGEHDQPDLARYDVAGPLCESSDYLAKDRLLPSLRPGDVLAIFTAGAYGMTMASHYNSLPRPAEVLVDGGDVRLIRRRETYEDLVSAEVDAEAGPAAAGTTKPA</sequence>
<dbReference type="CDD" id="cd06828">
    <property type="entry name" value="PLPDE_III_DapDC"/>
    <property type="match status" value="1"/>
</dbReference>
<evidence type="ECO:0000256" key="7">
    <source>
        <dbReference type="NCBIfam" id="TIGR01048"/>
    </source>
</evidence>
<dbReference type="GO" id="GO:0009089">
    <property type="term" value="P:lysine biosynthetic process via diaminopimelate"/>
    <property type="evidence" value="ECO:0007669"/>
    <property type="project" value="UniProtKB-UniRule"/>
</dbReference>
<evidence type="ECO:0000313" key="13">
    <source>
        <dbReference type="Proteomes" id="UP000001549"/>
    </source>
</evidence>
<dbReference type="InterPro" id="IPR000183">
    <property type="entry name" value="Orn/DAP/Arg_de-COase"/>
</dbReference>
<dbReference type="SUPFAM" id="SSF50621">
    <property type="entry name" value="Alanine racemase C-terminal domain-like"/>
    <property type="match status" value="1"/>
</dbReference>
<dbReference type="InterPro" id="IPR022644">
    <property type="entry name" value="De-COase2_N"/>
</dbReference>
<dbReference type="InterPro" id="IPR029066">
    <property type="entry name" value="PLP-binding_barrel"/>
</dbReference>
<dbReference type="NCBIfam" id="TIGR01048">
    <property type="entry name" value="lysA"/>
    <property type="match status" value="1"/>
</dbReference>
<dbReference type="InterPro" id="IPR002986">
    <property type="entry name" value="DAP_deCOOHase_LysA"/>
</dbReference>
<evidence type="ECO:0000259" key="11">
    <source>
        <dbReference type="Pfam" id="PF02784"/>
    </source>
</evidence>
<feature type="active site" description="Proton donor" evidence="8">
    <location>
        <position position="360"/>
    </location>
</feature>
<dbReference type="Pfam" id="PF00278">
    <property type="entry name" value="Orn_DAP_Arg_deC"/>
    <property type="match status" value="1"/>
</dbReference>
<keyword evidence="13" id="KW-1185">Reference proteome</keyword>
<evidence type="ECO:0000256" key="4">
    <source>
        <dbReference type="ARBA" id="ARBA00023154"/>
    </source>
</evidence>
<feature type="binding site" evidence="6">
    <location>
        <position position="281"/>
    </location>
    <ligand>
        <name>substrate</name>
    </ligand>
</feature>
<dbReference type="InterPro" id="IPR009006">
    <property type="entry name" value="Ala_racemase/Decarboxylase_C"/>
</dbReference>
<keyword evidence="6" id="KW-0028">Amino-acid biosynthesis</keyword>
<evidence type="ECO:0000256" key="8">
    <source>
        <dbReference type="PIRSR" id="PIRSR600183-50"/>
    </source>
</evidence>
<comment type="catalytic activity">
    <reaction evidence="6 9">
        <text>meso-2,6-diaminopimelate + H(+) = L-lysine + CO2</text>
        <dbReference type="Rhea" id="RHEA:15101"/>
        <dbReference type="ChEBI" id="CHEBI:15378"/>
        <dbReference type="ChEBI" id="CHEBI:16526"/>
        <dbReference type="ChEBI" id="CHEBI:32551"/>
        <dbReference type="ChEBI" id="CHEBI:57791"/>
        <dbReference type="EC" id="4.1.1.20"/>
    </reaction>
</comment>
<feature type="binding site" evidence="6">
    <location>
        <position position="321"/>
    </location>
    <ligand>
        <name>substrate</name>
    </ligand>
</feature>